<accession>A0ABT8FRF9</accession>
<organism evidence="2 3">
    <name type="scientific">Microbacterium aurantiacum</name>
    <dbReference type="NCBI Taxonomy" id="162393"/>
    <lineage>
        <taxon>Bacteria</taxon>
        <taxon>Bacillati</taxon>
        <taxon>Actinomycetota</taxon>
        <taxon>Actinomycetes</taxon>
        <taxon>Micrococcales</taxon>
        <taxon>Microbacteriaceae</taxon>
        <taxon>Microbacterium</taxon>
    </lineage>
</organism>
<evidence type="ECO:0000313" key="3">
    <source>
        <dbReference type="Proteomes" id="UP001172731"/>
    </source>
</evidence>
<dbReference type="EMBL" id="JAHWXI010000004">
    <property type="protein sequence ID" value="MDN4463791.1"/>
    <property type="molecule type" value="Genomic_DNA"/>
</dbReference>
<comment type="caution">
    <text evidence="2">The sequence shown here is derived from an EMBL/GenBank/DDBJ whole genome shotgun (WGS) entry which is preliminary data.</text>
</comment>
<keyword evidence="1" id="KW-0472">Membrane</keyword>
<keyword evidence="1" id="KW-1133">Transmembrane helix</keyword>
<feature type="transmembrane region" description="Helical" evidence="1">
    <location>
        <begin position="96"/>
        <end position="115"/>
    </location>
</feature>
<evidence type="ECO:0000313" key="2">
    <source>
        <dbReference type="EMBL" id="MDN4463791.1"/>
    </source>
</evidence>
<proteinExistence type="predicted"/>
<name>A0ABT8FRF9_9MICO</name>
<sequence>MMLRRAFFLWLLPAAFLLPLWLLIGWGVFNAGGWALLWVLVLAVPGVFVWQLVLVALIRGRGTVRGDRAVSWWDVLGVGTWQALVVSLGFFRPEWWGLAFFLAVVAGVAVFWLSLWQLWREARPSGAVLRARGGIAFLPPTEQPAAEKTTPDVIVVSEQQEPPGPGRF</sequence>
<feature type="transmembrane region" description="Helical" evidence="1">
    <location>
        <begin position="7"/>
        <end position="29"/>
    </location>
</feature>
<keyword evidence="3" id="KW-1185">Reference proteome</keyword>
<dbReference type="Proteomes" id="UP001172731">
    <property type="component" value="Unassembled WGS sequence"/>
</dbReference>
<feature type="transmembrane region" description="Helical" evidence="1">
    <location>
        <begin position="35"/>
        <end position="58"/>
    </location>
</feature>
<reference evidence="2" key="1">
    <citation type="submission" date="2021-06" db="EMBL/GenBank/DDBJ databases">
        <title>Genome-based taxonomic framework of Microbacterium strains isolated from marine environment, the description of four new species and reclassification of four preexisting species.</title>
        <authorList>
            <person name="Lee S.D."/>
            <person name="Kim S.-M."/>
            <person name="Byeon Y.-S."/>
            <person name="Yang H.L."/>
            <person name="Kim I.S."/>
        </authorList>
    </citation>
    <scope>NUCLEOTIDE SEQUENCE</scope>
    <source>
        <strain evidence="2">KACC 20510</strain>
    </source>
</reference>
<feature type="transmembrane region" description="Helical" evidence="1">
    <location>
        <begin position="70"/>
        <end position="90"/>
    </location>
</feature>
<evidence type="ECO:0000256" key="1">
    <source>
        <dbReference type="SAM" id="Phobius"/>
    </source>
</evidence>
<gene>
    <name evidence="2" type="ORF">KZC48_05170</name>
</gene>
<protein>
    <submittedName>
        <fullName evidence="2">MFS transporter permease</fullName>
    </submittedName>
</protein>
<dbReference type="RefSeq" id="WP_301132856.1">
    <property type="nucleotide sequence ID" value="NZ_BAAAUQ010000019.1"/>
</dbReference>
<keyword evidence="1" id="KW-0812">Transmembrane</keyword>